<gene>
    <name evidence="2" type="ORF">Mkiyose1413_47640</name>
    <name evidence="1" type="ORF">SRL2020028_37610</name>
</gene>
<proteinExistence type="predicted"/>
<dbReference type="AlphaFoldDB" id="A0A9P3UZT8"/>
<name>A0A9P3UZT8_9MYCO</name>
<dbReference type="EMBL" id="BRZI01000057">
    <property type="protein sequence ID" value="GLD32881.1"/>
    <property type="molecule type" value="Genomic_DNA"/>
</dbReference>
<keyword evidence="3" id="KW-1185">Reference proteome</keyword>
<dbReference type="EMBL" id="BRXE01000052">
    <property type="protein sequence ID" value="GLB84505.1"/>
    <property type="molecule type" value="Genomic_DNA"/>
</dbReference>
<dbReference type="RefSeq" id="WP_236976741.1">
    <property type="nucleotide sequence ID" value="NZ_BRXE01000052.1"/>
</dbReference>
<dbReference type="Proteomes" id="UP001064782">
    <property type="component" value="Unassembled WGS sequence"/>
</dbReference>
<accession>A0A9P3UZT8</accession>
<reference evidence="2" key="1">
    <citation type="submission" date="2022-08" db="EMBL/GenBank/DDBJ databases">
        <title>Mycobacterium kiyosense sp. nov., scotochromogenic slow-glowing species isolated from respiratory specimens.</title>
        <authorList>
            <person name="Fukano H."/>
            <person name="Kazumi Y."/>
            <person name="Sakagami N."/>
            <person name="Ato M."/>
            <person name="Mitarai S."/>
            <person name="Hoshino Y."/>
        </authorList>
    </citation>
    <scope>NUCLEOTIDE SEQUENCE</scope>
    <source>
        <strain evidence="2">1413</strain>
        <strain evidence="1">SRL2020-028</strain>
    </source>
</reference>
<sequence length="123" mass="13312">MSNDDRNLLDLTTQMSAWRSAGNDLWTADQLRLEAGAATRFIGNIDAALDTLRSQLAGAQGLQSWLANADVGQFVSATTTRGHLQQDITEFLEAVNKYANYLQALKTATAGAARLITTADQPR</sequence>
<evidence type="ECO:0000313" key="3">
    <source>
        <dbReference type="Proteomes" id="UP001064782"/>
    </source>
</evidence>
<evidence type="ECO:0000313" key="2">
    <source>
        <dbReference type="EMBL" id="GLD32881.1"/>
    </source>
</evidence>
<dbReference type="Proteomes" id="UP001165663">
    <property type="component" value="Unassembled WGS sequence"/>
</dbReference>
<evidence type="ECO:0000313" key="1">
    <source>
        <dbReference type="EMBL" id="GLB84505.1"/>
    </source>
</evidence>
<dbReference type="GeneID" id="83631866"/>
<protein>
    <submittedName>
        <fullName evidence="2">Uncharacterized protein</fullName>
    </submittedName>
</protein>
<comment type="caution">
    <text evidence="2">The sequence shown here is derived from an EMBL/GenBank/DDBJ whole genome shotgun (WGS) entry which is preliminary data.</text>
</comment>
<organism evidence="2 3">
    <name type="scientific">Mycobacterium kiyosense</name>
    <dbReference type="NCBI Taxonomy" id="2871094"/>
    <lineage>
        <taxon>Bacteria</taxon>
        <taxon>Bacillati</taxon>
        <taxon>Actinomycetota</taxon>
        <taxon>Actinomycetes</taxon>
        <taxon>Mycobacteriales</taxon>
        <taxon>Mycobacteriaceae</taxon>
        <taxon>Mycobacterium</taxon>
    </lineage>
</organism>